<evidence type="ECO:0000313" key="1">
    <source>
        <dbReference type="EMBL" id="SZF06336.1"/>
    </source>
</evidence>
<reference evidence="1 2" key="1">
    <citation type="submission" date="2017-11" db="EMBL/GenBank/DDBJ databases">
        <authorList>
            <person name="Kracher B."/>
        </authorList>
    </citation>
    <scope>NUCLEOTIDE SEQUENCE [LARGE SCALE GENOMIC DNA]</scope>
    <source>
        <strain evidence="1 2">RACE1</strain>
    </source>
</reference>
<dbReference type="AlphaFoldDB" id="A0A383V2X8"/>
<accession>A0A383V2X8</accession>
<dbReference type="Proteomes" id="UP000275772">
    <property type="component" value="Unassembled WGS sequence"/>
</dbReference>
<organism evidence="1 2">
    <name type="scientific">Blumeria hordei</name>
    <name type="common">Barley powdery mildew</name>
    <name type="synonym">Blumeria graminis f. sp. hordei</name>
    <dbReference type="NCBI Taxonomy" id="2867405"/>
    <lineage>
        <taxon>Eukaryota</taxon>
        <taxon>Fungi</taxon>
        <taxon>Dikarya</taxon>
        <taxon>Ascomycota</taxon>
        <taxon>Pezizomycotina</taxon>
        <taxon>Leotiomycetes</taxon>
        <taxon>Erysiphales</taxon>
        <taxon>Erysiphaceae</taxon>
        <taxon>Blumeria</taxon>
    </lineage>
</organism>
<evidence type="ECO:0000313" key="2">
    <source>
        <dbReference type="Proteomes" id="UP000275772"/>
    </source>
</evidence>
<dbReference type="VEuPathDB" id="FungiDB:BLGHR1_17140"/>
<protein>
    <submittedName>
        <fullName evidence="1">Uncharacterized protein</fullName>
    </submittedName>
</protein>
<gene>
    <name evidence="1" type="ORF">BLGHR1_17140</name>
</gene>
<proteinExistence type="predicted"/>
<name>A0A383V2X8_BLUHO</name>
<dbReference type="EMBL" id="UNSH01000090">
    <property type="protein sequence ID" value="SZF06336.1"/>
    <property type="molecule type" value="Genomic_DNA"/>
</dbReference>
<sequence length="368" mass="41994">MLRCAIAFLLVAGRGSNRLDRLVVTTDEVNKPSYSVYEVESRDRFPHPEFIDKLILAKSHIIWHGTYYMPYCSDRLRSSKIASLITKGLTDITHRAHIGFTDSQKAEKSCLKSLPTINNLESGPNVIDVSKCEKKVRRVCTSRIILNLAFQGIVAVDERLGAFAPRNADQPIVVAVNQAIDISSLILNGEMFLRNSTEREQNALAWYQGHLHLFKKDLETNKWSPVTLVGSEGKNGSLITDHVLKVLPDSLLGWEKFYDVKLRRLEYYLATRHRGISRYPGRYWDFGSPSSVAGISVRLWDFYPFCPSRCSDYFKPERSKIWDMTDIMSLGHDLGEDDYLRRHISTYSKKQSHKRLVACRGKGAITTF</sequence>